<dbReference type="STRING" id="282197.SAMN04488517_1094"/>
<keyword evidence="3 5" id="KW-0418">Kinase</keyword>
<dbReference type="InterPro" id="IPR002173">
    <property type="entry name" value="Carboh/pur_kinase_PfkB_CS"/>
</dbReference>
<dbReference type="SUPFAM" id="SSF53613">
    <property type="entry name" value="Ribokinase-like"/>
    <property type="match status" value="1"/>
</dbReference>
<dbReference type="EC" id="2.7.1.15" evidence="5"/>
<comment type="similarity">
    <text evidence="1">Belongs to the carbohydrate kinase PfkB family.</text>
</comment>
<gene>
    <name evidence="5" type="primary">rbsK_3</name>
    <name evidence="5" type="ORF">JAN5088_03458</name>
</gene>
<reference evidence="5 6" key="1">
    <citation type="submission" date="2015-07" db="EMBL/GenBank/DDBJ databases">
        <authorList>
            <person name="Noorani M."/>
        </authorList>
    </citation>
    <scope>NUCLEOTIDE SEQUENCE [LARGE SCALE GENOMIC DNA]</scope>
    <source>
        <strain evidence="5 6">CECT 5088</strain>
    </source>
</reference>
<evidence type="ECO:0000313" key="6">
    <source>
        <dbReference type="Proteomes" id="UP000048908"/>
    </source>
</evidence>
<dbReference type="Pfam" id="PF00294">
    <property type="entry name" value="PfkB"/>
    <property type="match status" value="1"/>
</dbReference>
<organism evidence="5 6">
    <name type="scientific">Jannaschia rubra</name>
    <dbReference type="NCBI Taxonomy" id="282197"/>
    <lineage>
        <taxon>Bacteria</taxon>
        <taxon>Pseudomonadati</taxon>
        <taxon>Pseudomonadota</taxon>
        <taxon>Alphaproteobacteria</taxon>
        <taxon>Rhodobacterales</taxon>
        <taxon>Roseobacteraceae</taxon>
        <taxon>Jannaschia</taxon>
    </lineage>
</organism>
<keyword evidence="6" id="KW-1185">Reference proteome</keyword>
<dbReference type="Gene3D" id="3.40.1190.20">
    <property type="match status" value="1"/>
</dbReference>
<sequence length="306" mass="31360">MRAIVIGNVALDETFAVEALPQGGESIFGSHRHAGLGGKGANQAVMLARCGLSVRLRCAVGDDVASETVRSLLAVEPLTSDLHLVPATATDRSIILSDATGANVIVTTTDCARAMRPRDALPALDDAGAGDLLVLQGNLTQDVTMALIDAGRARDMTVVFNPSPTRIWMSEALTRVDLAFLNEAEAELLTGLRGEAAVAAMLRAGRGIVALTSGGGGALLGRGDEIVHVPARPAKVVDTTGAGDTFQSVAIASARRRGGPLAVEDLTRGAAAAGLAVSRFGSLSAMPSVAEARAILDHPAMDDRTA</sequence>
<dbReference type="InterPro" id="IPR011611">
    <property type="entry name" value="PfkB_dom"/>
</dbReference>
<proteinExistence type="inferred from homology"/>
<dbReference type="GO" id="GO:0004747">
    <property type="term" value="F:ribokinase activity"/>
    <property type="evidence" value="ECO:0007669"/>
    <property type="project" value="UniProtKB-EC"/>
</dbReference>
<evidence type="ECO:0000256" key="1">
    <source>
        <dbReference type="ARBA" id="ARBA00010688"/>
    </source>
</evidence>
<evidence type="ECO:0000313" key="5">
    <source>
        <dbReference type="EMBL" id="CTQ34662.1"/>
    </source>
</evidence>
<dbReference type="PANTHER" id="PTHR10584">
    <property type="entry name" value="SUGAR KINASE"/>
    <property type="match status" value="1"/>
</dbReference>
<dbReference type="AlphaFoldDB" id="A0A0M6XVA8"/>
<accession>A0A0M6XVA8</accession>
<dbReference type="EMBL" id="CXPG01000024">
    <property type="protein sequence ID" value="CTQ34662.1"/>
    <property type="molecule type" value="Genomic_DNA"/>
</dbReference>
<dbReference type="InterPro" id="IPR002139">
    <property type="entry name" value="Ribo/fructo_kinase"/>
</dbReference>
<dbReference type="PROSITE" id="PS00583">
    <property type="entry name" value="PFKB_KINASES_1"/>
    <property type="match status" value="1"/>
</dbReference>
<evidence type="ECO:0000256" key="2">
    <source>
        <dbReference type="ARBA" id="ARBA00022679"/>
    </source>
</evidence>
<keyword evidence="2 5" id="KW-0808">Transferase</keyword>
<name>A0A0M6XVA8_9RHOB</name>
<feature type="domain" description="Carbohydrate kinase PfkB" evidence="4">
    <location>
        <begin position="5"/>
        <end position="287"/>
    </location>
</feature>
<evidence type="ECO:0000259" key="4">
    <source>
        <dbReference type="Pfam" id="PF00294"/>
    </source>
</evidence>
<dbReference type="InterPro" id="IPR029056">
    <property type="entry name" value="Ribokinase-like"/>
</dbReference>
<dbReference type="RefSeq" id="WP_055684030.1">
    <property type="nucleotide sequence ID" value="NZ_CXPG01000024.1"/>
</dbReference>
<dbReference type="PRINTS" id="PR00990">
    <property type="entry name" value="RIBOKINASE"/>
</dbReference>
<protein>
    <submittedName>
        <fullName evidence="5">Ribokinase</fullName>
        <ecNumber evidence="5">2.7.1.15</ecNumber>
    </submittedName>
</protein>
<evidence type="ECO:0000256" key="3">
    <source>
        <dbReference type="ARBA" id="ARBA00022777"/>
    </source>
</evidence>
<dbReference type="Proteomes" id="UP000048908">
    <property type="component" value="Unassembled WGS sequence"/>
</dbReference>
<dbReference type="OrthoDB" id="9792663at2"/>
<dbReference type="PANTHER" id="PTHR10584:SF166">
    <property type="entry name" value="RIBOKINASE"/>
    <property type="match status" value="1"/>
</dbReference>